<gene>
    <name evidence="1" type="ORF">ATANTOWER_030920</name>
</gene>
<reference evidence="1 2" key="1">
    <citation type="submission" date="2021-07" db="EMBL/GenBank/DDBJ databases">
        <authorList>
            <person name="Palmer J.M."/>
        </authorList>
    </citation>
    <scope>NUCLEOTIDE SEQUENCE [LARGE SCALE GENOMIC DNA]</scope>
    <source>
        <strain evidence="1 2">AT_MEX2019</strain>
        <tissue evidence="1">Muscle</tissue>
    </source>
</reference>
<dbReference type="EMBL" id="JAHUTI010047799">
    <property type="protein sequence ID" value="MED6247122.1"/>
    <property type="molecule type" value="Genomic_DNA"/>
</dbReference>
<name>A0ABU7B956_9TELE</name>
<proteinExistence type="predicted"/>
<sequence>METIEDLQREEQHFQKSLMPWCYKLPELEERTPRTMCTKLIGSSQCTDCQIQYEEETRQPIFGESKDGIINGDQAPTEDLMKIHAASETCTTKKWEHKAVTQD</sequence>
<keyword evidence="2" id="KW-1185">Reference proteome</keyword>
<dbReference type="Proteomes" id="UP001345963">
    <property type="component" value="Unassembled WGS sequence"/>
</dbReference>
<protein>
    <submittedName>
        <fullName evidence="1">Uncharacterized protein</fullName>
    </submittedName>
</protein>
<evidence type="ECO:0000313" key="2">
    <source>
        <dbReference type="Proteomes" id="UP001345963"/>
    </source>
</evidence>
<accession>A0ABU7B956</accession>
<organism evidence="1 2">
    <name type="scientific">Ataeniobius toweri</name>
    <dbReference type="NCBI Taxonomy" id="208326"/>
    <lineage>
        <taxon>Eukaryota</taxon>
        <taxon>Metazoa</taxon>
        <taxon>Chordata</taxon>
        <taxon>Craniata</taxon>
        <taxon>Vertebrata</taxon>
        <taxon>Euteleostomi</taxon>
        <taxon>Actinopterygii</taxon>
        <taxon>Neopterygii</taxon>
        <taxon>Teleostei</taxon>
        <taxon>Neoteleostei</taxon>
        <taxon>Acanthomorphata</taxon>
        <taxon>Ovalentaria</taxon>
        <taxon>Atherinomorphae</taxon>
        <taxon>Cyprinodontiformes</taxon>
        <taxon>Goodeidae</taxon>
        <taxon>Ataeniobius</taxon>
    </lineage>
</organism>
<comment type="caution">
    <text evidence="1">The sequence shown here is derived from an EMBL/GenBank/DDBJ whole genome shotgun (WGS) entry which is preliminary data.</text>
</comment>
<evidence type="ECO:0000313" key="1">
    <source>
        <dbReference type="EMBL" id="MED6247122.1"/>
    </source>
</evidence>